<protein>
    <submittedName>
        <fullName evidence="2">DUF427-domain-containing protein</fullName>
    </submittedName>
</protein>
<feature type="domain" description="DUF427" evidence="1">
    <location>
        <begin position="8"/>
        <end position="93"/>
    </location>
</feature>
<proteinExistence type="predicted"/>
<dbReference type="PANTHER" id="PTHR34310">
    <property type="entry name" value="DUF427 DOMAIN PROTEIN (AFU_ORTHOLOGUE AFUA_3G02220)"/>
    <property type="match status" value="1"/>
</dbReference>
<keyword evidence="3" id="KW-1185">Reference proteome</keyword>
<dbReference type="Gene3D" id="2.170.150.40">
    <property type="entry name" value="Domain of unknown function (DUF427)"/>
    <property type="match status" value="1"/>
</dbReference>
<dbReference type="InterPro" id="IPR038694">
    <property type="entry name" value="DUF427_sf"/>
</dbReference>
<dbReference type="Pfam" id="PF04248">
    <property type="entry name" value="NTP_transf_9"/>
    <property type="match status" value="1"/>
</dbReference>
<name>A0AAD9M5D2_9PEZI</name>
<dbReference type="InterPro" id="IPR007361">
    <property type="entry name" value="DUF427"/>
</dbReference>
<evidence type="ECO:0000259" key="1">
    <source>
        <dbReference type="Pfam" id="PF04248"/>
    </source>
</evidence>
<sequence length="101" mass="11114">MAKSGKATAVANGTTIAEATEWEEVEGNVYFPPSAVREDALEKTDTTTFCPWKGTANYYSVKVGDDKLKDAAWYYPAPKDAAKEIKDHVAFYKSKVTVTVE</sequence>
<evidence type="ECO:0000313" key="2">
    <source>
        <dbReference type="EMBL" id="KAK2032412.1"/>
    </source>
</evidence>
<dbReference type="EMBL" id="MU842831">
    <property type="protein sequence ID" value="KAK2032412.1"/>
    <property type="molecule type" value="Genomic_DNA"/>
</dbReference>
<dbReference type="Proteomes" id="UP001232148">
    <property type="component" value="Unassembled WGS sequence"/>
</dbReference>
<dbReference type="AlphaFoldDB" id="A0AAD9M5D2"/>
<dbReference type="PANTHER" id="PTHR34310:SF5">
    <property type="entry name" value="DUF427 DOMAIN PROTEIN (AFU_ORTHOLOGUE AFUA_3G02220)"/>
    <property type="match status" value="1"/>
</dbReference>
<accession>A0AAD9M5D2</accession>
<gene>
    <name evidence="2" type="ORF">LX32DRAFT_611983</name>
</gene>
<reference evidence="2" key="1">
    <citation type="submission" date="2021-06" db="EMBL/GenBank/DDBJ databases">
        <title>Comparative genomics, transcriptomics and evolutionary studies reveal genomic signatures of adaptation to plant cell wall in hemibiotrophic fungi.</title>
        <authorList>
            <consortium name="DOE Joint Genome Institute"/>
            <person name="Baroncelli R."/>
            <person name="Diaz J.F."/>
            <person name="Benocci T."/>
            <person name="Peng M."/>
            <person name="Battaglia E."/>
            <person name="Haridas S."/>
            <person name="Andreopoulos W."/>
            <person name="Labutti K."/>
            <person name="Pangilinan J."/>
            <person name="Floch G.L."/>
            <person name="Makela M.R."/>
            <person name="Henrissat B."/>
            <person name="Grigoriev I.V."/>
            <person name="Crouch J.A."/>
            <person name="De Vries R.P."/>
            <person name="Sukno S.A."/>
            <person name="Thon M.R."/>
        </authorList>
    </citation>
    <scope>NUCLEOTIDE SEQUENCE</scope>
    <source>
        <strain evidence="2">MAFF235873</strain>
    </source>
</reference>
<organism evidence="2 3">
    <name type="scientific">Colletotrichum zoysiae</name>
    <dbReference type="NCBI Taxonomy" id="1216348"/>
    <lineage>
        <taxon>Eukaryota</taxon>
        <taxon>Fungi</taxon>
        <taxon>Dikarya</taxon>
        <taxon>Ascomycota</taxon>
        <taxon>Pezizomycotina</taxon>
        <taxon>Sordariomycetes</taxon>
        <taxon>Hypocreomycetidae</taxon>
        <taxon>Glomerellales</taxon>
        <taxon>Glomerellaceae</taxon>
        <taxon>Colletotrichum</taxon>
        <taxon>Colletotrichum graminicola species complex</taxon>
    </lineage>
</organism>
<comment type="caution">
    <text evidence="2">The sequence shown here is derived from an EMBL/GenBank/DDBJ whole genome shotgun (WGS) entry which is preliminary data.</text>
</comment>
<evidence type="ECO:0000313" key="3">
    <source>
        <dbReference type="Proteomes" id="UP001232148"/>
    </source>
</evidence>